<dbReference type="OrthoDB" id="9914202at2"/>
<dbReference type="AlphaFoldDB" id="A0A0F4LLE4"/>
<name>A0A0F4LLE4_9LACO</name>
<dbReference type="STRING" id="1218506.JF75_05490"/>
<comment type="caution">
    <text evidence="1">The sequence shown here is derived from an EMBL/GenBank/DDBJ whole genome shotgun (WGS) entry which is preliminary data.</text>
</comment>
<evidence type="ECO:0000313" key="1">
    <source>
        <dbReference type="EMBL" id="KJY59089.1"/>
    </source>
</evidence>
<keyword evidence="2" id="KW-1185">Reference proteome</keyword>
<protein>
    <submittedName>
        <fullName evidence="1">Uncharacterized protein</fullName>
    </submittedName>
</protein>
<reference evidence="1 2" key="1">
    <citation type="submission" date="2015-01" db="EMBL/GenBank/DDBJ databases">
        <title>Comparative genomics of the lactic acid bacteria isolated from the honey bee gut.</title>
        <authorList>
            <person name="Ellegaard K.M."/>
            <person name="Tamarit D."/>
            <person name="Javelind E."/>
            <person name="Olofsson T."/>
            <person name="Andersson S.G."/>
            <person name="Vasquez A."/>
        </authorList>
    </citation>
    <scope>NUCLEOTIDE SEQUENCE [LARGE SCALE GENOMIC DNA]</scope>
    <source>
        <strain evidence="1 2">Hma2</strain>
    </source>
</reference>
<dbReference type="Proteomes" id="UP000033612">
    <property type="component" value="Unassembled WGS sequence"/>
</dbReference>
<organism evidence="1 2">
    <name type="scientific">Lactobacillus kimbladii</name>
    <dbReference type="NCBI Taxonomy" id="1218506"/>
    <lineage>
        <taxon>Bacteria</taxon>
        <taxon>Bacillati</taxon>
        <taxon>Bacillota</taxon>
        <taxon>Bacilli</taxon>
        <taxon>Lactobacillales</taxon>
        <taxon>Lactobacillaceae</taxon>
        <taxon>Lactobacillus</taxon>
    </lineage>
</organism>
<proteinExistence type="predicted"/>
<accession>A0A0F4LLE4</accession>
<gene>
    <name evidence="1" type="ORF">JF75_05490</name>
</gene>
<sequence>MKKSNLKVWQYFSWSIAGVALIIAFASRPNSNELAQVQSQIRTTDKVIKQSDKAPGSAVEESKAKTFDLTAAKQKATDKLQEGLSQALGGYKDSAEYNQHRQKLDNLFGSKFDTELYKLNGLPDETYSTKATAKFKFTLEDSAKVNVGFSDWSDPAHAKAVAIVRYKPNYLKYGVIKIINFDYNLQTQKVNTATLDNLKNPQLKGYFIEDE</sequence>
<dbReference type="HOGENOM" id="CLU_1330527_0_0_9"/>
<dbReference type="EMBL" id="JXLH01000009">
    <property type="protein sequence ID" value="KJY59089.1"/>
    <property type="molecule type" value="Genomic_DNA"/>
</dbReference>
<dbReference type="PATRIC" id="fig|1218506.3.peg.597"/>
<evidence type="ECO:0000313" key="2">
    <source>
        <dbReference type="Proteomes" id="UP000033612"/>
    </source>
</evidence>
<dbReference type="RefSeq" id="WP_046331750.1">
    <property type="nucleotide sequence ID" value="NZ_JBHTBO010000021.1"/>
</dbReference>